<dbReference type="AlphaFoldDB" id="A0AAX4JG96"/>
<evidence type="ECO:0000313" key="2">
    <source>
        <dbReference type="EMBL" id="WUR04947.1"/>
    </source>
</evidence>
<dbReference type="GO" id="GO:0003676">
    <property type="term" value="F:nucleic acid binding"/>
    <property type="evidence" value="ECO:0007669"/>
    <property type="project" value="InterPro"/>
</dbReference>
<evidence type="ECO:0000313" key="3">
    <source>
        <dbReference type="Proteomes" id="UP001334084"/>
    </source>
</evidence>
<sequence>MCVITINGLLAYEFKRGAYNSESFMNFVGNKLSMFFRNNPGKVLIVDNASFHHSREVLQKLNNLGINHKFLPPYSPQLNPIEEFFSMLKARFSSFHNTESQIETRIENVLSLNYSRECPGFYRNMMEWLEKARAREDFI</sequence>
<dbReference type="Proteomes" id="UP001334084">
    <property type="component" value="Chromosome 11"/>
</dbReference>
<protein>
    <submittedName>
        <fullName evidence="2">DDE-3 domain-containing protein</fullName>
    </submittedName>
</protein>
<feature type="domain" description="Tc1-like transposase DDE" evidence="1">
    <location>
        <begin position="3"/>
        <end position="102"/>
    </location>
</feature>
<accession>A0AAX4JG96</accession>
<gene>
    <name evidence="2" type="ORF">VNE69_11113</name>
</gene>
<dbReference type="InterPro" id="IPR036397">
    <property type="entry name" value="RNaseH_sf"/>
</dbReference>
<proteinExistence type="predicted"/>
<name>A0AAX4JG96_9MICR</name>
<keyword evidence="3" id="KW-1185">Reference proteome</keyword>
<dbReference type="Gene3D" id="3.30.420.10">
    <property type="entry name" value="Ribonuclease H-like superfamily/Ribonuclease H"/>
    <property type="match status" value="1"/>
</dbReference>
<dbReference type="RefSeq" id="XP_065331092.1">
    <property type="nucleotide sequence ID" value="XM_065475020.1"/>
</dbReference>
<dbReference type="PANTHER" id="PTHR46564:SF1">
    <property type="entry name" value="TRANSPOSASE"/>
    <property type="match status" value="1"/>
</dbReference>
<dbReference type="InterPro" id="IPR012337">
    <property type="entry name" value="RNaseH-like_sf"/>
</dbReference>
<dbReference type="Pfam" id="PF13358">
    <property type="entry name" value="DDE_3"/>
    <property type="match status" value="1"/>
</dbReference>
<dbReference type="EMBL" id="CP142736">
    <property type="protein sequence ID" value="WUR04947.1"/>
    <property type="molecule type" value="Genomic_DNA"/>
</dbReference>
<dbReference type="InterPro" id="IPR038717">
    <property type="entry name" value="Tc1-like_DDE_dom"/>
</dbReference>
<reference evidence="2" key="1">
    <citation type="journal article" date="2024" name="BMC Genomics">
        <title>Functional annotation of a divergent genome using sequence and structure-based similarity.</title>
        <authorList>
            <person name="Svedberg D."/>
            <person name="Winiger R.R."/>
            <person name="Berg A."/>
            <person name="Sharma H."/>
            <person name="Tellgren-Roth C."/>
            <person name="Debrunner-Vossbrinck B.A."/>
            <person name="Vossbrinck C.R."/>
            <person name="Barandun J."/>
        </authorList>
    </citation>
    <scope>NUCLEOTIDE SEQUENCE</scope>
    <source>
        <strain evidence="2">Illinois isolate</strain>
    </source>
</reference>
<evidence type="ECO:0000259" key="1">
    <source>
        <dbReference type="Pfam" id="PF13358"/>
    </source>
</evidence>
<dbReference type="SUPFAM" id="SSF53098">
    <property type="entry name" value="Ribonuclease H-like"/>
    <property type="match status" value="1"/>
</dbReference>
<dbReference type="KEGG" id="vnx:VNE69_11113"/>
<dbReference type="GeneID" id="90542787"/>
<dbReference type="PANTHER" id="PTHR46564">
    <property type="entry name" value="TRANSPOSASE"/>
    <property type="match status" value="1"/>
</dbReference>
<organism evidence="2 3">
    <name type="scientific">Vairimorpha necatrix</name>
    <dbReference type="NCBI Taxonomy" id="6039"/>
    <lineage>
        <taxon>Eukaryota</taxon>
        <taxon>Fungi</taxon>
        <taxon>Fungi incertae sedis</taxon>
        <taxon>Microsporidia</taxon>
        <taxon>Nosematidae</taxon>
        <taxon>Vairimorpha</taxon>
    </lineage>
</organism>